<keyword evidence="3" id="KW-1185">Reference proteome</keyword>
<keyword evidence="1" id="KW-0812">Transmembrane</keyword>
<dbReference type="Proteomes" id="UP000292082">
    <property type="component" value="Unassembled WGS sequence"/>
</dbReference>
<dbReference type="EMBL" id="ML145097">
    <property type="protein sequence ID" value="TBU61623.1"/>
    <property type="molecule type" value="Genomic_DNA"/>
</dbReference>
<feature type="transmembrane region" description="Helical" evidence="1">
    <location>
        <begin position="6"/>
        <end position="27"/>
    </location>
</feature>
<gene>
    <name evidence="2" type="ORF">BD310DRAFT_920407</name>
</gene>
<reference evidence="2 3" key="1">
    <citation type="submission" date="2019-01" db="EMBL/GenBank/DDBJ databases">
        <title>Draft genome sequences of three monokaryotic isolates of the white-rot basidiomycete fungus Dichomitus squalens.</title>
        <authorList>
            <consortium name="DOE Joint Genome Institute"/>
            <person name="Lopez S.C."/>
            <person name="Andreopoulos B."/>
            <person name="Pangilinan J."/>
            <person name="Lipzen A."/>
            <person name="Riley R."/>
            <person name="Ahrendt S."/>
            <person name="Ng V."/>
            <person name="Barry K."/>
            <person name="Daum C."/>
            <person name="Grigoriev I.V."/>
            <person name="Hilden K.S."/>
            <person name="Makela M.R."/>
            <person name="de Vries R.P."/>
        </authorList>
    </citation>
    <scope>NUCLEOTIDE SEQUENCE [LARGE SCALE GENOMIC DNA]</scope>
    <source>
        <strain evidence="2 3">CBS 464.89</strain>
    </source>
</reference>
<keyword evidence="1" id="KW-1133">Transmembrane helix</keyword>
<proteinExistence type="predicted"/>
<evidence type="ECO:0000313" key="2">
    <source>
        <dbReference type="EMBL" id="TBU61623.1"/>
    </source>
</evidence>
<accession>A0A4Q9Q2Y6</accession>
<protein>
    <submittedName>
        <fullName evidence="2">Uncharacterized protein</fullName>
    </submittedName>
</protein>
<dbReference type="AlphaFoldDB" id="A0A4Q9Q2Y6"/>
<name>A0A4Q9Q2Y6_9APHY</name>
<keyword evidence="1" id="KW-0472">Membrane</keyword>
<organism evidence="2 3">
    <name type="scientific">Dichomitus squalens</name>
    <dbReference type="NCBI Taxonomy" id="114155"/>
    <lineage>
        <taxon>Eukaryota</taxon>
        <taxon>Fungi</taxon>
        <taxon>Dikarya</taxon>
        <taxon>Basidiomycota</taxon>
        <taxon>Agaricomycotina</taxon>
        <taxon>Agaricomycetes</taxon>
        <taxon>Polyporales</taxon>
        <taxon>Polyporaceae</taxon>
        <taxon>Dichomitus</taxon>
    </lineage>
</organism>
<evidence type="ECO:0000313" key="3">
    <source>
        <dbReference type="Proteomes" id="UP000292082"/>
    </source>
</evidence>
<sequence>MYLSFLHAVYVLIMPLVVASLYCLVWSSSPLVQEHLMQQKQLKNTQHASLPCAQENPSCMYTRET</sequence>
<evidence type="ECO:0000256" key="1">
    <source>
        <dbReference type="SAM" id="Phobius"/>
    </source>
</evidence>